<dbReference type="InterPro" id="IPR001466">
    <property type="entry name" value="Beta-lactam-related"/>
</dbReference>
<accession>A0A6P5AQ30</accession>
<dbReference type="InterPro" id="IPR052794">
    <property type="entry name" value="Mito_Ser_Protease_LACTB"/>
</dbReference>
<feature type="compositionally biased region" description="Basic and acidic residues" evidence="1">
    <location>
        <begin position="251"/>
        <end position="283"/>
    </location>
</feature>
<feature type="region of interest" description="Disordered" evidence="1">
    <location>
        <begin position="246"/>
        <end position="296"/>
    </location>
</feature>
<dbReference type="OrthoDB" id="5946976at2759"/>
<dbReference type="Proteomes" id="UP000515135">
    <property type="component" value="Unplaced"/>
</dbReference>
<evidence type="ECO:0000313" key="4">
    <source>
        <dbReference type="RefSeq" id="XP_019645217.1"/>
    </source>
</evidence>
<dbReference type="AlphaFoldDB" id="A0A6P5AQ30"/>
<reference evidence="4" key="1">
    <citation type="submission" date="2025-08" db="UniProtKB">
        <authorList>
            <consortium name="RefSeq"/>
        </authorList>
    </citation>
    <scope>IDENTIFICATION</scope>
    <source>
        <tissue evidence="4">Gonad</tissue>
    </source>
</reference>
<dbReference type="RefSeq" id="XP_019645217.1">
    <property type="nucleotide sequence ID" value="XM_019789658.1"/>
</dbReference>
<feature type="domain" description="Beta-lactamase-related" evidence="2">
    <location>
        <begin position="133"/>
        <end position="539"/>
    </location>
</feature>
<name>A0A6P5AQ30_BRABE</name>
<dbReference type="GeneID" id="109485952"/>
<gene>
    <name evidence="4" type="primary">LOC109485952</name>
</gene>
<dbReference type="GO" id="GO:0005739">
    <property type="term" value="C:mitochondrion"/>
    <property type="evidence" value="ECO:0007669"/>
    <property type="project" value="TreeGrafter"/>
</dbReference>
<proteinExistence type="predicted"/>
<organism evidence="3 4">
    <name type="scientific">Branchiostoma belcheri</name>
    <name type="common">Amphioxus</name>
    <dbReference type="NCBI Taxonomy" id="7741"/>
    <lineage>
        <taxon>Eukaryota</taxon>
        <taxon>Metazoa</taxon>
        <taxon>Chordata</taxon>
        <taxon>Cephalochordata</taxon>
        <taxon>Leptocardii</taxon>
        <taxon>Amphioxiformes</taxon>
        <taxon>Branchiostomatidae</taxon>
        <taxon>Branchiostoma</taxon>
    </lineage>
</organism>
<evidence type="ECO:0000256" key="1">
    <source>
        <dbReference type="SAM" id="MobiDB-lite"/>
    </source>
</evidence>
<dbReference type="GO" id="GO:0006508">
    <property type="term" value="P:proteolysis"/>
    <property type="evidence" value="ECO:0007669"/>
    <property type="project" value="TreeGrafter"/>
</dbReference>
<protein>
    <submittedName>
        <fullName evidence="4">Serine beta-lactamase-like protein LACTB, mitochondrial</fullName>
    </submittedName>
</protein>
<dbReference type="PANTHER" id="PTHR46520">
    <property type="entry name" value="SERINE BETA-LACTAMASE-LIKE PROTEIN LACTB, MITOCHONDRIAL"/>
    <property type="match status" value="1"/>
</dbReference>
<evidence type="ECO:0000313" key="3">
    <source>
        <dbReference type="Proteomes" id="UP000515135"/>
    </source>
</evidence>
<keyword evidence="3" id="KW-1185">Reference proteome</keyword>
<dbReference type="Pfam" id="PF00144">
    <property type="entry name" value="Beta-lactamase"/>
    <property type="match status" value="1"/>
</dbReference>
<dbReference type="SUPFAM" id="SSF56601">
    <property type="entry name" value="beta-lactamase/transpeptidase-like"/>
    <property type="match status" value="1"/>
</dbReference>
<dbReference type="GO" id="GO:0008233">
    <property type="term" value="F:peptidase activity"/>
    <property type="evidence" value="ECO:0007669"/>
    <property type="project" value="TreeGrafter"/>
</dbReference>
<dbReference type="KEGG" id="bbel:109485952"/>
<dbReference type="InterPro" id="IPR012338">
    <property type="entry name" value="Beta-lactam/transpept-like"/>
</dbReference>
<dbReference type="GO" id="GO:0019216">
    <property type="term" value="P:regulation of lipid metabolic process"/>
    <property type="evidence" value="ECO:0007669"/>
    <property type="project" value="TreeGrafter"/>
</dbReference>
<dbReference type="PANTHER" id="PTHR46520:SF1">
    <property type="entry name" value="SERINE BETA-LACTAMASE-LIKE PROTEIN LACTB, MITOCHONDRIAL"/>
    <property type="match status" value="1"/>
</dbReference>
<dbReference type="Gene3D" id="3.40.710.10">
    <property type="entry name" value="DD-peptidase/beta-lactamase superfamily"/>
    <property type="match status" value="2"/>
</dbReference>
<evidence type="ECO:0000259" key="2">
    <source>
        <dbReference type="Pfam" id="PF00144"/>
    </source>
</evidence>
<sequence length="559" mass="61933">MVSPLIKNIGGRPSSSSWGGHVCLSFRATLGRFLRKLNTTRMHRRSPTILSTPFTLVRSYNSWHGSGAARRFVGGLAGLIGVGLGTSAVLWSTASHFLSDCEEPTGQQLLEEDVLAPPKDQTTRLQTVITEARDLVQRVKDEVGAPGMVVGVSVDGKEVWTEGFGYSDVENRVKCHPATIMRIASISKPLTMAALATLWQEGKVDLDKPVQEYVPSWPVKTFQGETVTITTRHLVSNLAGIRHYEKKKGKDKVDKEQQNKITKEENKDDREKKQSGTEVEKSDTWQAGKKSTRGKGDSACKEFYIKKHFKNVTDSLSLFKDDPLMSRPGTEFLYTTHGWTLVSAVVESAAKTDFLKVMNKMFRDLGMFHTSADLNEPIIYHRSRYYTHNDKGRLINCPYVDTSYKWAGGGFISNIPDLLQFANAMLYSFQSCSSNSENKLAPGYLKCDTMAKVWGPAANTKCSWDKNADGYYGMGWGVIPNKVEYGHGREQRFYVSHTGGAVGASSVLLVLPPKHSTETPMDTLPPKGVVVAILCNLQGVNLNPLALEMAKNFEELTTE</sequence>